<dbReference type="RefSeq" id="WP_255228582.1">
    <property type="nucleotide sequence ID" value="NZ_JAJEKE010000017.1"/>
</dbReference>
<keyword evidence="5 9" id="KW-0648">Protein biosynthesis</keyword>
<dbReference type="Gene3D" id="1.10.730.10">
    <property type="entry name" value="Isoleucyl-tRNA Synthetase, Domain 1"/>
    <property type="match status" value="1"/>
</dbReference>
<feature type="short sequence motif" description="'HIGH' region" evidence="9">
    <location>
        <begin position="48"/>
        <end position="58"/>
    </location>
</feature>
<gene>
    <name evidence="9" type="primary">valS</name>
    <name evidence="13" type="ORF">LJD61_16185</name>
</gene>
<dbReference type="InterPro" id="IPR002300">
    <property type="entry name" value="aa-tRNA-synth_Ia"/>
</dbReference>
<keyword evidence="4 9" id="KW-0067">ATP-binding</keyword>
<sequence length="884" mass="101875">MEDAKNLNKAYDPKQVEEKLYKMWTENGYFTPEVDYSKEPYTIVIPPPNITGQLHMGHALDNTIQDILIRWRRMQGYSTLWLPGTDHASIATEAKIVDALAKEGKTKYDLGREAFLKKAWDWKAEYGGRIINQLKKLGCSCDWTRERFTLDEGCSKAVSKVFMSLYEKGLVYRGERIINWCPSCKTSISDIETIYEDEKGHFWHIKYQVKDSDDFIEIATTRPETMLGDTAVAVHPEDERYKHLIGRTVILPLLNKEIPVIADEYVDMEFGTGAVKITPAHDPNDFEVGLRHGLPMPKVMNDDGTINELGGKYCGLDRYAARKQIVSDLEGSGLLVIVKDHDHSVGHCQRCNTTVEPILSKQWFVKMKPLAEPAIEVVKNGTIKFVPDRFSKIYFNWMENIQDWCISRQLWWGHRIPAYYCSDCGEIMVTLDPQENCGKCGGKLKQDEDTLDTWFSSALWPFSTLGWPDNTEDLKYFYPTSVLVTGYDIIFFWVARMIFSAMENMKEEPFKYVYIHGIVRDSEGRKMSKSLGNGIDPLDVIEKHGADALRFNLISGNSPGNDMRFFWERVEAFSNFANKIWNASRFVLMNIDDDFDYENVLHSSKEALTTADYWILSKLNKLKREVTENMEKFELGIAAQKIYDFIWFEFCDWYIELVKPRLYSEDAESKAIAQATLAYVLRDAIKLLHPFMPFITEEIYLHLPQVSDSIVISQWPQYDEAFDASAEERNMEIIMEAIKGIRNIRAEMNVVPSRKSKTIIISDREEVINAMNEGTSYIQKLAYSSEVILKTTKENIPDGAVSIIIEGAEIFLPLEDLIDKEREIERLSKEKERLEKELERVKGKLSNEKFLSKAPAAVIEEEKDKEKKYSELMGKVLDRLKGLE</sequence>
<dbReference type="SUPFAM" id="SSF52374">
    <property type="entry name" value="Nucleotidylyl transferase"/>
    <property type="match status" value="1"/>
</dbReference>
<name>A0ABT1NLA6_9FIRM</name>
<feature type="domain" description="Aminoacyl-tRNA synthetase class Ia" evidence="10">
    <location>
        <begin position="19"/>
        <end position="564"/>
    </location>
</feature>
<dbReference type="InterPro" id="IPR002303">
    <property type="entry name" value="Valyl-tRNA_ligase"/>
</dbReference>
<feature type="domain" description="Valyl-tRNA synthetase tRNA-binding arm" evidence="12">
    <location>
        <begin position="821"/>
        <end position="883"/>
    </location>
</feature>
<evidence type="ECO:0000256" key="7">
    <source>
        <dbReference type="ARBA" id="ARBA00023146"/>
    </source>
</evidence>
<dbReference type="InterPro" id="IPR009008">
    <property type="entry name" value="Val/Leu/Ile-tRNA-synth_edit"/>
</dbReference>
<dbReference type="SUPFAM" id="SSF50677">
    <property type="entry name" value="ValRS/IleRS/LeuRS editing domain"/>
    <property type="match status" value="1"/>
</dbReference>
<comment type="catalytic activity">
    <reaction evidence="8 9">
        <text>tRNA(Val) + L-valine + ATP = L-valyl-tRNA(Val) + AMP + diphosphate</text>
        <dbReference type="Rhea" id="RHEA:10704"/>
        <dbReference type="Rhea" id="RHEA-COMP:9672"/>
        <dbReference type="Rhea" id="RHEA-COMP:9708"/>
        <dbReference type="ChEBI" id="CHEBI:30616"/>
        <dbReference type="ChEBI" id="CHEBI:33019"/>
        <dbReference type="ChEBI" id="CHEBI:57762"/>
        <dbReference type="ChEBI" id="CHEBI:78442"/>
        <dbReference type="ChEBI" id="CHEBI:78537"/>
        <dbReference type="ChEBI" id="CHEBI:456215"/>
        <dbReference type="EC" id="6.1.1.9"/>
    </reaction>
</comment>
<keyword evidence="1 9" id="KW-0963">Cytoplasm</keyword>
<evidence type="ECO:0000313" key="13">
    <source>
        <dbReference type="EMBL" id="MCQ1531066.1"/>
    </source>
</evidence>
<dbReference type="NCBIfam" id="NF004349">
    <property type="entry name" value="PRK05729.1"/>
    <property type="match status" value="1"/>
</dbReference>
<dbReference type="Gene3D" id="3.40.50.620">
    <property type="entry name" value="HUPs"/>
    <property type="match status" value="2"/>
</dbReference>
<dbReference type="SUPFAM" id="SSF46589">
    <property type="entry name" value="tRNA-binding arm"/>
    <property type="match status" value="1"/>
</dbReference>
<evidence type="ECO:0000256" key="6">
    <source>
        <dbReference type="ARBA" id="ARBA00023054"/>
    </source>
</evidence>
<dbReference type="EC" id="6.1.1.9" evidence="9"/>
<evidence type="ECO:0000256" key="4">
    <source>
        <dbReference type="ARBA" id="ARBA00022840"/>
    </source>
</evidence>
<evidence type="ECO:0000256" key="8">
    <source>
        <dbReference type="ARBA" id="ARBA00047552"/>
    </source>
</evidence>
<keyword evidence="14" id="KW-1185">Reference proteome</keyword>
<dbReference type="PROSITE" id="PS00178">
    <property type="entry name" value="AA_TRNA_LIGASE_I"/>
    <property type="match status" value="1"/>
</dbReference>
<evidence type="ECO:0000256" key="9">
    <source>
        <dbReference type="HAMAP-Rule" id="MF_02004"/>
    </source>
</evidence>
<dbReference type="HAMAP" id="MF_02004">
    <property type="entry name" value="Val_tRNA_synth_type1"/>
    <property type="match status" value="1"/>
</dbReference>
<evidence type="ECO:0000313" key="14">
    <source>
        <dbReference type="Proteomes" id="UP001651880"/>
    </source>
</evidence>
<proteinExistence type="inferred from homology"/>
<evidence type="ECO:0000259" key="12">
    <source>
        <dbReference type="Pfam" id="PF10458"/>
    </source>
</evidence>
<dbReference type="InterPro" id="IPR013155">
    <property type="entry name" value="M/V/L/I-tRNA-synth_anticd-bd"/>
</dbReference>
<comment type="similarity">
    <text evidence="9">Belongs to the class-I aminoacyl-tRNA synthetase family. ValS type 1 subfamily.</text>
</comment>
<dbReference type="PANTHER" id="PTHR11946:SF93">
    <property type="entry name" value="VALINE--TRNA LIGASE, CHLOROPLASTIC_MITOCHONDRIAL 2"/>
    <property type="match status" value="1"/>
</dbReference>
<dbReference type="CDD" id="cd00817">
    <property type="entry name" value="ValRS_core"/>
    <property type="match status" value="1"/>
</dbReference>
<feature type="short sequence motif" description="'KMSKS' region" evidence="9">
    <location>
        <begin position="526"/>
        <end position="530"/>
    </location>
</feature>
<dbReference type="NCBIfam" id="TIGR00422">
    <property type="entry name" value="valS"/>
    <property type="match status" value="1"/>
</dbReference>
<evidence type="ECO:0000256" key="1">
    <source>
        <dbReference type="ARBA" id="ARBA00022490"/>
    </source>
</evidence>
<reference evidence="13 14" key="1">
    <citation type="submission" date="2021-10" db="EMBL/GenBank/DDBJ databases">
        <title>Lutispora strain m25 sp. nov., a thermophilic, non-spore-forming bacterium isolated from a lab-scale methanogenic bioreactor digesting anaerobic sludge.</title>
        <authorList>
            <person name="El Houari A."/>
            <person name="Mcdonald J."/>
        </authorList>
    </citation>
    <scope>NUCLEOTIDE SEQUENCE [LARGE SCALE GENOMIC DNA]</scope>
    <source>
        <strain evidence="14">m25</strain>
    </source>
</reference>
<evidence type="ECO:0000259" key="11">
    <source>
        <dbReference type="Pfam" id="PF08264"/>
    </source>
</evidence>
<dbReference type="Gene3D" id="3.90.740.10">
    <property type="entry name" value="Valyl/Leucyl/Isoleucyl-tRNA synthetase, editing domain"/>
    <property type="match status" value="1"/>
</dbReference>
<dbReference type="GO" id="GO:0004832">
    <property type="term" value="F:valine-tRNA ligase activity"/>
    <property type="evidence" value="ECO:0007669"/>
    <property type="project" value="UniProtKB-EC"/>
</dbReference>
<feature type="coiled-coil region" evidence="9">
    <location>
        <begin position="814"/>
        <end position="851"/>
    </location>
</feature>
<dbReference type="Pfam" id="PF00133">
    <property type="entry name" value="tRNA-synt_1"/>
    <property type="match status" value="1"/>
</dbReference>
<dbReference type="InterPro" id="IPR037118">
    <property type="entry name" value="Val-tRNA_synth_C_sf"/>
</dbReference>
<accession>A0ABT1NLA6</accession>
<evidence type="ECO:0000256" key="5">
    <source>
        <dbReference type="ARBA" id="ARBA00022917"/>
    </source>
</evidence>
<keyword evidence="3 9" id="KW-0547">Nucleotide-binding</keyword>
<organism evidence="13 14">
    <name type="scientific">Lutispora saccharofermentans</name>
    <dbReference type="NCBI Taxonomy" id="3024236"/>
    <lineage>
        <taxon>Bacteria</taxon>
        <taxon>Bacillati</taxon>
        <taxon>Bacillota</taxon>
        <taxon>Clostridia</taxon>
        <taxon>Lutisporales</taxon>
        <taxon>Lutisporaceae</taxon>
        <taxon>Lutispora</taxon>
    </lineage>
</organism>
<dbReference type="InterPro" id="IPR033705">
    <property type="entry name" value="Anticodon_Ia_Val"/>
</dbReference>
<evidence type="ECO:0000256" key="2">
    <source>
        <dbReference type="ARBA" id="ARBA00022598"/>
    </source>
</evidence>
<protein>
    <recommendedName>
        <fullName evidence="9">Valine--tRNA ligase</fullName>
        <ecNumber evidence="9">6.1.1.9</ecNumber>
    </recommendedName>
    <alternativeName>
        <fullName evidence="9">Valyl-tRNA synthetase</fullName>
        <shortName evidence="9">ValRS</shortName>
    </alternativeName>
</protein>
<keyword evidence="7 9" id="KW-0030">Aminoacyl-tRNA synthetase</keyword>
<evidence type="ECO:0000259" key="10">
    <source>
        <dbReference type="Pfam" id="PF00133"/>
    </source>
</evidence>
<keyword evidence="6 9" id="KW-0175">Coiled coil</keyword>
<dbReference type="InterPro" id="IPR009080">
    <property type="entry name" value="tRNAsynth_Ia_anticodon-bd"/>
</dbReference>
<dbReference type="EMBL" id="JAJEKE010000017">
    <property type="protein sequence ID" value="MCQ1531066.1"/>
    <property type="molecule type" value="Genomic_DNA"/>
</dbReference>
<dbReference type="InterPro" id="IPR001412">
    <property type="entry name" value="aa-tRNA-synth_I_CS"/>
</dbReference>
<feature type="domain" description="Methionyl/Valyl/Leucyl/Isoleucyl-tRNA synthetase anticodon-binding" evidence="11">
    <location>
        <begin position="612"/>
        <end position="757"/>
    </location>
</feature>
<comment type="subcellular location">
    <subcellularLocation>
        <location evidence="9">Cytoplasm</location>
    </subcellularLocation>
</comment>
<dbReference type="CDD" id="cd07962">
    <property type="entry name" value="Anticodon_Ia_Val"/>
    <property type="match status" value="1"/>
</dbReference>
<dbReference type="Pfam" id="PF10458">
    <property type="entry name" value="Val_tRNA-synt_C"/>
    <property type="match status" value="1"/>
</dbReference>
<dbReference type="InterPro" id="IPR019499">
    <property type="entry name" value="Val-tRNA_synth_tRNA-bd"/>
</dbReference>
<evidence type="ECO:0000256" key="3">
    <source>
        <dbReference type="ARBA" id="ARBA00022741"/>
    </source>
</evidence>
<feature type="binding site" evidence="9">
    <location>
        <position position="529"/>
    </location>
    <ligand>
        <name>ATP</name>
        <dbReference type="ChEBI" id="CHEBI:30616"/>
    </ligand>
</feature>
<comment type="domain">
    <text evidence="9">ValRS has two distinct active sites: one for aminoacylation and one for editing. The misactivated threonine is translocated from the active site to the editing site.</text>
</comment>
<comment type="caution">
    <text evidence="13">The sequence shown here is derived from an EMBL/GenBank/DDBJ whole genome shotgun (WGS) entry which is preliminary data.</text>
</comment>
<comment type="domain">
    <text evidence="9">The C-terminal coiled-coil domain is crucial for aminoacylation activity.</text>
</comment>
<dbReference type="InterPro" id="IPR010978">
    <property type="entry name" value="tRNA-bd_arm"/>
</dbReference>
<dbReference type="Gene3D" id="1.10.287.380">
    <property type="entry name" value="Valyl-tRNA synthetase, C-terminal domain"/>
    <property type="match status" value="1"/>
</dbReference>
<dbReference type="Pfam" id="PF08264">
    <property type="entry name" value="Anticodon_1"/>
    <property type="match status" value="1"/>
</dbReference>
<dbReference type="SUPFAM" id="SSF47323">
    <property type="entry name" value="Anticodon-binding domain of a subclass of class I aminoacyl-tRNA synthetases"/>
    <property type="match status" value="1"/>
</dbReference>
<dbReference type="PRINTS" id="PR00986">
    <property type="entry name" value="TRNASYNTHVAL"/>
</dbReference>
<dbReference type="PANTHER" id="PTHR11946">
    <property type="entry name" value="VALYL-TRNA SYNTHETASES"/>
    <property type="match status" value="1"/>
</dbReference>
<dbReference type="Proteomes" id="UP001651880">
    <property type="component" value="Unassembled WGS sequence"/>
</dbReference>
<dbReference type="InterPro" id="IPR014729">
    <property type="entry name" value="Rossmann-like_a/b/a_fold"/>
</dbReference>
<comment type="function">
    <text evidence="9">Catalyzes the attachment of valine to tRNA(Val). As ValRS can inadvertently accommodate and process structurally similar amino acids such as threonine, to avoid such errors, it has a 'posttransfer' editing activity that hydrolyzes mischarged Thr-tRNA(Val) in a tRNA-dependent manner.</text>
</comment>
<comment type="subunit">
    <text evidence="9">Monomer.</text>
</comment>
<keyword evidence="2 9" id="KW-0436">Ligase</keyword>